<dbReference type="FunCoup" id="A0A6P6YB97">
    <property type="interactions" value="2224"/>
</dbReference>
<feature type="repeat" description="WD" evidence="7">
    <location>
        <begin position="173"/>
        <end position="214"/>
    </location>
</feature>
<dbReference type="PANTHER" id="PTHR19862:SF14">
    <property type="entry name" value="WD REPEAT-CONTAINING PROTEIN 48"/>
    <property type="match status" value="1"/>
</dbReference>
<evidence type="ECO:0000256" key="8">
    <source>
        <dbReference type="SAM" id="MobiDB-lite"/>
    </source>
</evidence>
<feature type="compositionally biased region" description="Polar residues" evidence="8">
    <location>
        <begin position="785"/>
        <end position="798"/>
    </location>
</feature>
<dbReference type="PRINTS" id="PR00320">
    <property type="entry name" value="GPROTEINBRPT"/>
</dbReference>
<evidence type="ECO:0000256" key="4">
    <source>
        <dbReference type="ARBA" id="ARBA00022737"/>
    </source>
</evidence>
<feature type="region of interest" description="Disordered" evidence="8">
    <location>
        <begin position="560"/>
        <end position="587"/>
    </location>
</feature>
<dbReference type="Pfam" id="PF00400">
    <property type="entry name" value="WD40"/>
    <property type="match status" value="5"/>
</dbReference>
<dbReference type="OMA" id="IRHYHIL"/>
<dbReference type="SUPFAM" id="SSF50978">
    <property type="entry name" value="WD40 repeat-like"/>
    <property type="match status" value="1"/>
</dbReference>
<dbReference type="InParanoid" id="A0A6P6YB97"/>
<feature type="compositionally biased region" description="Polar residues" evidence="8">
    <location>
        <begin position="814"/>
        <end position="831"/>
    </location>
</feature>
<comment type="function">
    <text evidence="5">Regulatory component of the Usp12-46 deubiquitylase complex. activates deubiquitination by increasing the catalytic turnover without increasing the affinity of deubiquitinating enzymes for the substrate. The complex deubiquitylates the wg/wingless-signaling receptor arr/arrow, which stabilizes the receptor and increases its concentration at the cell surface; this enhances the sensitivity of cells to wg/wingless-signal stimulation. This increases the amplitude and spatial range of the signaling response to the wg/wingless morphogen gradient, facilitating the precise concentration-dependent regulation of its target genes. Together with Wdr20 and Usp12-46 required for wg/wingless-mediated signaling in the wing imaginal disc and for wg/wingless-dependent regulation of intestinal stem cell proliferation.</text>
</comment>
<dbReference type="GO" id="GO:0043130">
    <property type="term" value="F:ubiquitin binding"/>
    <property type="evidence" value="ECO:0007669"/>
    <property type="project" value="TreeGrafter"/>
</dbReference>
<dbReference type="GO" id="GO:0000724">
    <property type="term" value="P:double-strand break repair via homologous recombination"/>
    <property type="evidence" value="ECO:0007669"/>
    <property type="project" value="TreeGrafter"/>
</dbReference>
<gene>
    <name evidence="10" type="primary">LOC113796469</name>
</gene>
<feature type="compositionally biased region" description="Polar residues" evidence="8">
    <location>
        <begin position="560"/>
        <end position="570"/>
    </location>
</feature>
<feature type="region of interest" description="Disordered" evidence="8">
    <location>
        <begin position="785"/>
        <end position="918"/>
    </location>
</feature>
<dbReference type="InterPro" id="IPR001680">
    <property type="entry name" value="WD40_rpt"/>
</dbReference>
<feature type="compositionally biased region" description="Polar residues" evidence="8">
    <location>
        <begin position="895"/>
        <end position="912"/>
    </location>
</feature>
<keyword evidence="4" id="KW-0677">Repeat</keyword>
<dbReference type="OrthoDB" id="2421129at2759"/>
<proteinExistence type="inferred from homology"/>
<dbReference type="InterPro" id="IPR036322">
    <property type="entry name" value="WD40_repeat_dom_sf"/>
</dbReference>
<feature type="region of interest" description="Disordered" evidence="8">
    <location>
        <begin position="411"/>
        <end position="451"/>
    </location>
</feature>
<dbReference type="AlphaFoldDB" id="A0A6P6YB97"/>
<dbReference type="SMART" id="SM00320">
    <property type="entry name" value="WD40"/>
    <property type="match status" value="8"/>
</dbReference>
<feature type="repeat" description="WD" evidence="7">
    <location>
        <begin position="29"/>
        <end position="70"/>
    </location>
</feature>
<reference evidence="10" key="1">
    <citation type="submission" date="2025-08" db="UniProtKB">
        <authorList>
            <consortium name="RefSeq"/>
        </authorList>
    </citation>
    <scope>IDENTIFICATION</scope>
    <source>
        <strain evidence="10">Airmid</strain>
    </source>
</reference>
<evidence type="ECO:0000256" key="1">
    <source>
        <dbReference type="ARBA" id="ARBA00006917"/>
    </source>
</evidence>
<dbReference type="RefSeq" id="XP_027202550.1">
    <property type="nucleotide sequence ID" value="XM_027346749.1"/>
</dbReference>
<protein>
    <recommendedName>
        <fullName evidence="2">WD repeat-containing protein 48 homolog</fullName>
    </recommendedName>
</protein>
<dbReference type="Pfam" id="PF11816">
    <property type="entry name" value="DUF3337"/>
    <property type="match status" value="2"/>
</dbReference>
<sequence>MTSSLHQRTMASHQARKKTVSYVIRSEQERYHRSGINSLQYDPHLGRLYSAGRDSIIRIWNVYNPKTKSLMQPGSHMQQQPIKSSLSNVCGNNNNNNNGMNYSSSSSSSLSHTAHHNHQHHHQDDYYLCSMEHHTDWVNDIVLCCDGRNLISASSDTTVKVWNAHKGICMSTLRTHRDYVKALAYAKDKELVASAGLDKAIYLWDVNTLTQLTTSNNTVTTTSFTGNRDSIYSLALNPAGTIIVSGSTENVLRVWDTRTSNKIMKLRGHTDNVRSLVISRDGTQCLSASSDGSIRLWSLGQQRCIATILVHDEGVWTLQANETFNTVYSGGKDRRVMMTDVRQPQNRTVICEENASVLKLLLTPPDHRYIWVATTDSCIKCWSLTSNKRTSLPSDCNRYTNELVNVSQAQSSTTIMNGSSSNNHRKISNASSISSTSSSITESQKSNDSLQLQPLNRRPELIIRGNPAIRSYHILNDRRYIITKDNDDNVAIYDVLKASKVEDLGKTDFDAEIKRRFRMVYVPNWFSVDLKMGMLTIHLEEPDCFSAYVSARDFGLQTIGTGSSDNDSQASTGNVTTNNTSSSSSSTQQDAKINLGCLVLQALFEYWPQSHTHLVDNDISKTIDSHGDSSMCNGNDQHSHKHHSHSNGNVSGSYSSRHHPDLQGPINRYFSIPPHTPLIISENSSPGGSQHRTLLRIRICEAKQDNENGHLQEMVPIWVNNIVVERKWPAFNKISFFVHPHPSMELKNSKKEHFSAIDMLLIRKVIEHVYTKICRELFDQHSSNVNSMSSQQHTTVGPTNSSSSNCSTPVTNNGPSYQSANNGAMNGNKSLTTGNPHTTNHNHHQSHGHNSHHHHHHHHYHHQHCNSTCSTRSSSSSSSAGSMCSRHSSSCHAANGNTTSDSPLNQNGQTAVKENGQDNDAAANYCSTAAEERVELLCQDQVLDPNMDLRTVKHFIWKSSGDLILYYRPIK</sequence>
<comment type="similarity">
    <text evidence="1">Belongs to the WD repeat WDR48 family.</text>
</comment>
<evidence type="ECO:0000256" key="2">
    <source>
        <dbReference type="ARBA" id="ARBA00021538"/>
    </source>
</evidence>
<feature type="region of interest" description="Disordered" evidence="8">
    <location>
        <begin position="625"/>
        <end position="658"/>
    </location>
</feature>
<evidence type="ECO:0000256" key="6">
    <source>
        <dbReference type="ARBA" id="ARBA00049682"/>
    </source>
</evidence>
<feature type="compositionally biased region" description="Basic residues" evidence="8">
    <location>
        <begin position="840"/>
        <end position="864"/>
    </location>
</feature>
<evidence type="ECO:0000256" key="5">
    <source>
        <dbReference type="ARBA" id="ARBA00049607"/>
    </source>
</evidence>
<dbReference type="InterPro" id="IPR051246">
    <property type="entry name" value="WDR48"/>
</dbReference>
<keyword evidence="9" id="KW-1185">Reference proteome</keyword>
<feature type="region of interest" description="Disordered" evidence="8">
    <location>
        <begin position="88"/>
        <end position="117"/>
    </location>
</feature>
<dbReference type="CDD" id="cd00200">
    <property type="entry name" value="WD40"/>
    <property type="match status" value="1"/>
</dbReference>
<evidence type="ECO:0000256" key="7">
    <source>
        <dbReference type="PROSITE-ProRule" id="PRU00221"/>
    </source>
</evidence>
<dbReference type="PROSITE" id="PS50082">
    <property type="entry name" value="WD_REPEATS_2"/>
    <property type="match status" value="5"/>
</dbReference>
<feature type="compositionally biased region" description="Low complexity" evidence="8">
    <location>
        <begin position="646"/>
        <end position="655"/>
    </location>
</feature>
<feature type="repeat" description="WD" evidence="7">
    <location>
        <begin position="131"/>
        <end position="172"/>
    </location>
</feature>
<dbReference type="InterPro" id="IPR015943">
    <property type="entry name" value="WD40/YVTN_repeat-like_dom_sf"/>
</dbReference>
<evidence type="ECO:0000313" key="9">
    <source>
        <dbReference type="Proteomes" id="UP000515146"/>
    </source>
</evidence>
<comment type="subunit">
    <text evidence="6">Catalytic component of the Usp12-46 deubiquitylase complex consisting of Usp12-46, Wdr20 and Uaf1; regulatory subunit that, together wtih Wdr20, stabilizes Usp12-46. The Usp12-46 deubiquitylase complex associates with arr/arrow; the interaction leads to deubiquitination and stabilization of arr/arrow.</text>
</comment>
<dbReference type="InterPro" id="IPR019775">
    <property type="entry name" value="WD40_repeat_CS"/>
</dbReference>
<dbReference type="PANTHER" id="PTHR19862">
    <property type="entry name" value="WD REPEAT-CONTAINING PROTEIN 48"/>
    <property type="match status" value="1"/>
</dbReference>
<accession>A0A6P6YB97</accession>
<dbReference type="KEGG" id="dpte:113796469"/>
<dbReference type="Gene3D" id="2.130.10.10">
    <property type="entry name" value="YVTN repeat-like/Quinoprotein amine dehydrogenase"/>
    <property type="match status" value="2"/>
</dbReference>
<organism evidence="9 10">
    <name type="scientific">Dermatophagoides pteronyssinus</name>
    <name type="common">European house dust mite</name>
    <dbReference type="NCBI Taxonomy" id="6956"/>
    <lineage>
        <taxon>Eukaryota</taxon>
        <taxon>Metazoa</taxon>
        <taxon>Ecdysozoa</taxon>
        <taxon>Arthropoda</taxon>
        <taxon>Chelicerata</taxon>
        <taxon>Arachnida</taxon>
        <taxon>Acari</taxon>
        <taxon>Acariformes</taxon>
        <taxon>Sarcoptiformes</taxon>
        <taxon>Astigmata</taxon>
        <taxon>Psoroptidia</taxon>
        <taxon>Analgoidea</taxon>
        <taxon>Pyroglyphidae</taxon>
        <taxon>Dermatophagoidinae</taxon>
        <taxon>Dermatophagoides</taxon>
    </lineage>
</organism>
<dbReference type="PROSITE" id="PS50294">
    <property type="entry name" value="WD_REPEATS_REGION"/>
    <property type="match status" value="5"/>
</dbReference>
<dbReference type="InterPro" id="IPR020472">
    <property type="entry name" value="WD40_PAC1"/>
</dbReference>
<evidence type="ECO:0000256" key="3">
    <source>
        <dbReference type="ARBA" id="ARBA00022574"/>
    </source>
</evidence>
<feature type="repeat" description="WD" evidence="7">
    <location>
        <begin position="224"/>
        <end position="265"/>
    </location>
</feature>
<dbReference type="PROSITE" id="PS00678">
    <property type="entry name" value="WD_REPEATS_1"/>
    <property type="match status" value="2"/>
</dbReference>
<feature type="compositionally biased region" description="Low complexity" evidence="8">
    <location>
        <begin position="799"/>
        <end position="813"/>
    </location>
</feature>
<dbReference type="Proteomes" id="UP000515146">
    <property type="component" value="Unplaced"/>
</dbReference>
<feature type="compositionally biased region" description="Low complexity" evidence="8">
    <location>
        <begin position="571"/>
        <end position="587"/>
    </location>
</feature>
<name>A0A6P6YB97_DERPT</name>
<feature type="compositionally biased region" description="Polar residues" evidence="8">
    <location>
        <begin position="411"/>
        <end position="422"/>
    </location>
</feature>
<feature type="compositionally biased region" description="Low complexity" evidence="8">
    <location>
        <begin position="428"/>
        <end position="447"/>
    </location>
</feature>
<feature type="repeat" description="WD" evidence="7">
    <location>
        <begin position="266"/>
        <end position="307"/>
    </location>
</feature>
<feature type="compositionally biased region" description="Low complexity" evidence="8">
    <location>
        <begin position="867"/>
        <end position="894"/>
    </location>
</feature>
<evidence type="ECO:0000313" key="10">
    <source>
        <dbReference type="RefSeq" id="XP_027202550.1"/>
    </source>
</evidence>
<keyword evidence="3 7" id="KW-0853">WD repeat</keyword>
<dbReference type="InterPro" id="IPR021772">
    <property type="entry name" value="WDR48/Bun107"/>
</dbReference>
<feature type="compositionally biased region" description="Low complexity" evidence="8">
    <location>
        <begin position="88"/>
        <end position="112"/>
    </location>
</feature>